<dbReference type="InterPro" id="IPR011765">
    <property type="entry name" value="Pept_M16_N"/>
</dbReference>
<evidence type="ECO:0000259" key="9">
    <source>
        <dbReference type="Pfam" id="PF05193"/>
    </source>
</evidence>
<dbReference type="EMBL" id="KI630319">
    <property type="protein sequence ID" value="EYU41611.1"/>
    <property type="molecule type" value="Genomic_DNA"/>
</dbReference>
<dbReference type="GO" id="GO:0006508">
    <property type="term" value="P:proteolysis"/>
    <property type="evidence" value="ECO:0007669"/>
    <property type="project" value="UniProtKB-KW"/>
</dbReference>
<evidence type="ECO:0000313" key="10">
    <source>
        <dbReference type="EMBL" id="EYU41611.1"/>
    </source>
</evidence>
<dbReference type="STRING" id="4155.A0A022RNQ0"/>
<dbReference type="Gene3D" id="3.30.830.10">
    <property type="entry name" value="Metalloenzyme, LuxS/M16 peptidase-like"/>
    <property type="match status" value="4"/>
</dbReference>
<keyword evidence="6" id="KW-0482">Metalloprotease</keyword>
<evidence type="ECO:0000256" key="2">
    <source>
        <dbReference type="ARBA" id="ARBA00022670"/>
    </source>
</evidence>
<sequence>MDNLLPGESSKILSKTKLRFRSLKLVDFNEDENLAETPYGADYGRLSNGLTYYVSTNSTPKKRAALSLVVNVGSVLEEEEERGVAHIVEHLAFSATKNYTNHDIVKFVESIGAEFGPCQNASTTEDETIYELFVPIDKPELISQSISVLAEFSSEIRVSVDDLETERGAVLEEYRGRRDADGRMNDAHWAVMLEGSKYAERLPIGLENVIRTVSPEIVKRFYNKWYQMQNMALIIVGDFPDTQSVVELIKTHFEDKTPKLDPTPIPRFTVPSHEEPRFSVFVESEAAGSVVGITFKIPTNWMKTVKDYRNFMAEDMFFNAMNQRLFKLSHKKDPPYFSCSAASNGLVRATKAYTMTSSCKHNGIIESLESMLIELARVRKYGFSEREISIARAVSMSEMESEYLERDQIQSSLIRTYYTLHFFGKLPVVDPEYEAKLFKTILPYVSASEVSQFSEYFRTSFNCVIKTIEPQATATLDDLRSVVLRVNALEEEGSIFPWEDESTVEEIVRVEPTPGHVVQQLEYPIIDATELILSNGMRVCCKSTDFFDDQVLFTGFSYGGLSELKESDYFSCLMGSDIAEQTGLFGHRAEVLTDMLADLEIALQLVYQLFITNMQPEEDDVKIVMQKDEESIHAEERDPHTVFTNRVLEINYGNSIFFRTMKMDDLKEVDPVKGCEYFNNSFKDPSTFTVVIIGKIEPTIASPLILQYLGGIPRPTTPIFNFEHFDLTSLPCTYPSTVIREVVRSPMVEAQSSVHLCFLVELKEETMMEDKHLIQFMSKLLETKILQVLRFKHGQIYSTGVSMFFGGNKPSRVGDVRGDLNVYFSCDPVISSTLVDLVLDEILRLQVEGPSDDDVSAILEIEQRTYEIELQDNYYWLEMIMSSYQSRNYSGDIDASFKILDEARNNVRNTLTPSTAQATLQRMLPFPCKEQYTVVILMPQ</sequence>
<dbReference type="PANTHER" id="PTHR43690:SF34">
    <property type="entry name" value="ZINC PROTEASE PQQL-LIKE"/>
    <property type="match status" value="1"/>
</dbReference>
<feature type="domain" description="Peptidase M16 C-terminal" evidence="9">
    <location>
        <begin position="680"/>
        <end position="859"/>
    </location>
</feature>
<evidence type="ECO:0000256" key="6">
    <source>
        <dbReference type="ARBA" id="ARBA00023049"/>
    </source>
</evidence>
<organism evidence="10 11">
    <name type="scientific">Erythranthe guttata</name>
    <name type="common">Yellow monkey flower</name>
    <name type="synonym">Mimulus guttatus</name>
    <dbReference type="NCBI Taxonomy" id="4155"/>
    <lineage>
        <taxon>Eukaryota</taxon>
        <taxon>Viridiplantae</taxon>
        <taxon>Streptophyta</taxon>
        <taxon>Embryophyta</taxon>
        <taxon>Tracheophyta</taxon>
        <taxon>Spermatophyta</taxon>
        <taxon>Magnoliopsida</taxon>
        <taxon>eudicotyledons</taxon>
        <taxon>Gunneridae</taxon>
        <taxon>Pentapetalae</taxon>
        <taxon>asterids</taxon>
        <taxon>lamiids</taxon>
        <taxon>Lamiales</taxon>
        <taxon>Phrymaceae</taxon>
        <taxon>Erythranthe</taxon>
    </lineage>
</organism>
<evidence type="ECO:0008006" key="12">
    <source>
        <dbReference type="Google" id="ProtNLM"/>
    </source>
</evidence>
<evidence type="ECO:0000256" key="1">
    <source>
        <dbReference type="ARBA" id="ARBA00007261"/>
    </source>
</evidence>
<evidence type="ECO:0000256" key="5">
    <source>
        <dbReference type="ARBA" id="ARBA00022833"/>
    </source>
</evidence>
<dbReference type="Pfam" id="PF05193">
    <property type="entry name" value="Peptidase_M16_C"/>
    <property type="match status" value="2"/>
</dbReference>
<evidence type="ECO:0000256" key="3">
    <source>
        <dbReference type="ARBA" id="ARBA00022723"/>
    </source>
</evidence>
<dbReference type="PANTHER" id="PTHR43690">
    <property type="entry name" value="NARDILYSIN"/>
    <property type="match status" value="1"/>
</dbReference>
<dbReference type="InterPro" id="IPR011249">
    <property type="entry name" value="Metalloenz_LuxS/M16"/>
</dbReference>
<dbReference type="SUPFAM" id="SSF63411">
    <property type="entry name" value="LuxS/MPP-like metallohydrolase"/>
    <property type="match status" value="3"/>
</dbReference>
<dbReference type="AlphaFoldDB" id="A0A022RNQ0"/>
<dbReference type="eggNOG" id="KOG0959">
    <property type="taxonomic scope" value="Eukaryota"/>
</dbReference>
<dbReference type="InterPro" id="IPR001431">
    <property type="entry name" value="Pept_M16_Zn_BS"/>
</dbReference>
<keyword evidence="3" id="KW-0479">Metal-binding</keyword>
<gene>
    <name evidence="10" type="ORF">MIMGU_mgv1a020497mg</name>
</gene>
<evidence type="ECO:0000313" key="11">
    <source>
        <dbReference type="Proteomes" id="UP000030748"/>
    </source>
</evidence>
<keyword evidence="4" id="KW-0378">Hydrolase</keyword>
<dbReference type="GO" id="GO:0004222">
    <property type="term" value="F:metalloendopeptidase activity"/>
    <property type="evidence" value="ECO:0007669"/>
    <property type="project" value="InterPro"/>
</dbReference>
<keyword evidence="2" id="KW-0645">Protease</keyword>
<dbReference type="PROSITE" id="PS00143">
    <property type="entry name" value="INSULINASE"/>
    <property type="match status" value="1"/>
</dbReference>
<protein>
    <recommendedName>
        <fullName evidence="12">Peptidase M16 N-terminal domain-containing protein</fullName>
    </recommendedName>
</protein>
<reference evidence="10 11" key="1">
    <citation type="journal article" date="2013" name="Proc. Natl. Acad. Sci. U.S.A.">
        <title>Fine-scale variation in meiotic recombination in Mimulus inferred from population shotgun sequencing.</title>
        <authorList>
            <person name="Hellsten U."/>
            <person name="Wright K.M."/>
            <person name="Jenkins J."/>
            <person name="Shu S."/>
            <person name="Yuan Y."/>
            <person name="Wessler S.R."/>
            <person name="Schmutz J."/>
            <person name="Willis J.H."/>
            <person name="Rokhsar D.S."/>
        </authorList>
    </citation>
    <scope>NUCLEOTIDE SEQUENCE [LARGE SCALE GENOMIC DNA]</scope>
    <source>
        <strain evidence="11">cv. DUN x IM62</strain>
    </source>
</reference>
<dbReference type="InterPro" id="IPR007863">
    <property type="entry name" value="Peptidase_M16_C"/>
</dbReference>
<dbReference type="Proteomes" id="UP000030748">
    <property type="component" value="Unassembled WGS sequence"/>
</dbReference>
<evidence type="ECO:0000256" key="4">
    <source>
        <dbReference type="ARBA" id="ARBA00022801"/>
    </source>
</evidence>
<feature type="domain" description="Peptidase M16 N-terminal" evidence="8">
    <location>
        <begin position="54"/>
        <end position="175"/>
    </location>
</feature>
<dbReference type="Pfam" id="PF00675">
    <property type="entry name" value="Peptidase_M16"/>
    <property type="match status" value="1"/>
</dbReference>
<comment type="similarity">
    <text evidence="1 7">Belongs to the peptidase M16 family.</text>
</comment>
<accession>A0A022RNQ0</accession>
<keyword evidence="5" id="KW-0862">Zinc</keyword>
<proteinExistence type="inferred from homology"/>
<dbReference type="GO" id="GO:0046872">
    <property type="term" value="F:metal ion binding"/>
    <property type="evidence" value="ECO:0007669"/>
    <property type="project" value="UniProtKB-KW"/>
</dbReference>
<evidence type="ECO:0000259" key="8">
    <source>
        <dbReference type="Pfam" id="PF00675"/>
    </source>
</evidence>
<dbReference type="InterPro" id="IPR050626">
    <property type="entry name" value="Peptidase_M16"/>
</dbReference>
<name>A0A022RNQ0_ERYGU</name>
<keyword evidence="11" id="KW-1185">Reference proteome</keyword>
<feature type="domain" description="Peptidase M16 C-terminal" evidence="9">
    <location>
        <begin position="213"/>
        <end position="393"/>
    </location>
</feature>
<evidence type="ECO:0000256" key="7">
    <source>
        <dbReference type="RuleBase" id="RU004447"/>
    </source>
</evidence>
<dbReference type="MEROPS" id="M16.A03"/>